<sequence length="613" mass="66846">MLSDAEETLPSTEKAATIGAWTDHDADSDLNAERTEDPQLGEGMDAESTPCTTVTDIPEDDIYNGACWKVVRNKRRARNAAALEASIPKTASERPPTEPRPRGANRPPPLPFRDEKVILRPLGGLRLSDWPRPTLATAIWAAAGVSPSDRRDLILRTRPEQNLAVMSTPSSHVADALLKLQELSLGKRTFPVFAYLAAPDDSCKGIVPGLEPGTPSHMLAEELQAPGIQILQARMMGQTNIALVTFEGLRVPRFVRFLGAELRCYPHRPRQQVCKTCLKLGHRADHCPTPDVTVCEQCGIDNPIPSHPCSPRCKSCGGDHVTTDPKCPRRQRHPFNKTWVKKAIADEQRKMTACANASAPSPAEPVASGTLLKKGGRSRSKTRSRSRSKARTKSKSRSRSPTQSTSGSIQAKRRTVPDSPTSPHPCKKAPSSKTAPPAAARNHQQPLASQTTNAKTAPREVSWQRAPAQLFPFQPPTHPAPCPPPPLNTNTDPFPEIARLRRDMEERHAQMHTQLDAAIERTNARIQAAIDSAGGVDSARQESLALRQEIITVIHASEERTQALFAELVSRLDSIGPLPNSQAVRSQPQLTGARRSHPYSRPTASSHDNDGAP</sequence>
<dbReference type="EMBL" id="CM023482">
    <property type="protein sequence ID" value="KAH6937505.1"/>
    <property type="molecule type" value="Genomic_DNA"/>
</dbReference>
<accession>A0ACB7SSA3</accession>
<comment type="caution">
    <text evidence="1">The sequence shown here is derived from an EMBL/GenBank/DDBJ whole genome shotgun (WGS) entry which is preliminary data.</text>
</comment>
<keyword evidence="2" id="KW-1185">Reference proteome</keyword>
<proteinExistence type="predicted"/>
<gene>
    <name evidence="1" type="ORF">HPB50_000772</name>
</gene>
<name>A0ACB7SSA3_HYAAI</name>
<organism evidence="1 2">
    <name type="scientific">Hyalomma asiaticum</name>
    <name type="common">Tick</name>
    <dbReference type="NCBI Taxonomy" id="266040"/>
    <lineage>
        <taxon>Eukaryota</taxon>
        <taxon>Metazoa</taxon>
        <taxon>Ecdysozoa</taxon>
        <taxon>Arthropoda</taxon>
        <taxon>Chelicerata</taxon>
        <taxon>Arachnida</taxon>
        <taxon>Acari</taxon>
        <taxon>Parasitiformes</taxon>
        <taxon>Ixodida</taxon>
        <taxon>Ixodoidea</taxon>
        <taxon>Ixodidae</taxon>
        <taxon>Hyalomminae</taxon>
        <taxon>Hyalomma</taxon>
    </lineage>
</organism>
<reference evidence="1" key="1">
    <citation type="submission" date="2020-05" db="EMBL/GenBank/DDBJ databases">
        <title>Large-scale comparative analyses of tick genomes elucidate their genetic diversity and vector capacities.</title>
        <authorList>
            <person name="Jia N."/>
            <person name="Wang J."/>
            <person name="Shi W."/>
            <person name="Du L."/>
            <person name="Sun Y."/>
            <person name="Zhan W."/>
            <person name="Jiang J."/>
            <person name="Wang Q."/>
            <person name="Zhang B."/>
            <person name="Ji P."/>
            <person name="Sakyi L.B."/>
            <person name="Cui X."/>
            <person name="Yuan T."/>
            <person name="Jiang B."/>
            <person name="Yang W."/>
            <person name="Lam T.T.-Y."/>
            <person name="Chang Q."/>
            <person name="Ding S."/>
            <person name="Wang X."/>
            <person name="Zhu J."/>
            <person name="Ruan X."/>
            <person name="Zhao L."/>
            <person name="Wei J."/>
            <person name="Que T."/>
            <person name="Du C."/>
            <person name="Cheng J."/>
            <person name="Dai P."/>
            <person name="Han X."/>
            <person name="Huang E."/>
            <person name="Gao Y."/>
            <person name="Liu J."/>
            <person name="Shao H."/>
            <person name="Ye R."/>
            <person name="Li L."/>
            <person name="Wei W."/>
            <person name="Wang X."/>
            <person name="Wang C."/>
            <person name="Yang T."/>
            <person name="Huo Q."/>
            <person name="Li W."/>
            <person name="Guo W."/>
            <person name="Chen H."/>
            <person name="Zhou L."/>
            <person name="Ni X."/>
            <person name="Tian J."/>
            <person name="Zhou Y."/>
            <person name="Sheng Y."/>
            <person name="Liu T."/>
            <person name="Pan Y."/>
            <person name="Xia L."/>
            <person name="Li J."/>
            <person name="Zhao F."/>
            <person name="Cao W."/>
        </authorList>
    </citation>
    <scope>NUCLEOTIDE SEQUENCE</scope>
    <source>
        <strain evidence="1">Hyas-2018</strain>
    </source>
</reference>
<dbReference type="Proteomes" id="UP000821845">
    <property type="component" value="Chromosome 2"/>
</dbReference>
<evidence type="ECO:0000313" key="1">
    <source>
        <dbReference type="EMBL" id="KAH6937505.1"/>
    </source>
</evidence>
<protein>
    <submittedName>
        <fullName evidence="1">Uncharacterized protein</fullName>
    </submittedName>
</protein>
<evidence type="ECO:0000313" key="2">
    <source>
        <dbReference type="Proteomes" id="UP000821845"/>
    </source>
</evidence>